<dbReference type="Gene3D" id="3.40.50.2300">
    <property type="match status" value="1"/>
</dbReference>
<dbReference type="Pfam" id="PF00072">
    <property type="entry name" value="Response_reg"/>
    <property type="match status" value="1"/>
</dbReference>
<dbReference type="InterPro" id="IPR016032">
    <property type="entry name" value="Sig_transdc_resp-reg_C-effctor"/>
</dbReference>
<dbReference type="Pfam" id="PF00486">
    <property type="entry name" value="Trans_reg_C"/>
    <property type="match status" value="1"/>
</dbReference>
<dbReference type="SMART" id="SM00862">
    <property type="entry name" value="Trans_reg_C"/>
    <property type="match status" value="1"/>
</dbReference>
<dbReference type="InterPro" id="IPR036388">
    <property type="entry name" value="WH-like_DNA-bd_sf"/>
</dbReference>
<dbReference type="PANTHER" id="PTHR48111:SF4">
    <property type="entry name" value="DNA-BINDING DUAL TRANSCRIPTIONAL REGULATOR OMPR"/>
    <property type="match status" value="1"/>
</dbReference>
<keyword evidence="5" id="KW-0804">Transcription</keyword>
<evidence type="ECO:0000256" key="5">
    <source>
        <dbReference type="ARBA" id="ARBA00023163"/>
    </source>
</evidence>
<gene>
    <name evidence="10" type="ORF">R9Z33_08295</name>
</gene>
<reference evidence="10 11" key="1">
    <citation type="submission" date="2023-11" db="EMBL/GenBank/DDBJ databases">
        <title>Arctic aerobic anoxygenic photoheterotroph Sediminicoccus rosea KRV36 adapts its photosynthesis to long days of polar summer.</title>
        <authorList>
            <person name="Tomasch J."/>
            <person name="Kopejtka K."/>
            <person name="Bily T."/>
            <person name="Gardiner A.T."/>
            <person name="Gardian Z."/>
            <person name="Shivaramu S."/>
            <person name="Koblizek M."/>
            <person name="Engelhardt F."/>
            <person name="Kaftan D."/>
        </authorList>
    </citation>
    <scope>NUCLEOTIDE SEQUENCE [LARGE SCALE GENOMIC DNA]</scope>
    <source>
        <strain evidence="10 11">R-30</strain>
    </source>
</reference>
<organism evidence="10 11">
    <name type="scientific">Sediminicoccus rosea</name>
    <dbReference type="NCBI Taxonomy" id="1225128"/>
    <lineage>
        <taxon>Bacteria</taxon>
        <taxon>Pseudomonadati</taxon>
        <taxon>Pseudomonadota</taxon>
        <taxon>Alphaproteobacteria</taxon>
        <taxon>Acetobacterales</taxon>
        <taxon>Roseomonadaceae</taxon>
        <taxon>Sediminicoccus</taxon>
    </lineage>
</organism>
<evidence type="ECO:0000256" key="7">
    <source>
        <dbReference type="PROSITE-ProRule" id="PRU01091"/>
    </source>
</evidence>
<feature type="DNA-binding region" description="OmpR/PhoB-type" evidence="7">
    <location>
        <begin position="134"/>
        <end position="234"/>
    </location>
</feature>
<dbReference type="CDD" id="cd00383">
    <property type="entry name" value="trans_reg_C"/>
    <property type="match status" value="1"/>
</dbReference>
<dbReference type="Gene3D" id="6.10.250.690">
    <property type="match status" value="1"/>
</dbReference>
<evidence type="ECO:0000256" key="6">
    <source>
        <dbReference type="PROSITE-ProRule" id="PRU00169"/>
    </source>
</evidence>
<feature type="modified residue" description="4-aspartylphosphate" evidence="6">
    <location>
        <position position="55"/>
    </location>
</feature>
<evidence type="ECO:0000259" key="8">
    <source>
        <dbReference type="PROSITE" id="PS50110"/>
    </source>
</evidence>
<evidence type="ECO:0000256" key="3">
    <source>
        <dbReference type="ARBA" id="ARBA00023015"/>
    </source>
</evidence>
<keyword evidence="4 7" id="KW-0238">DNA-binding</keyword>
<accession>A0ABZ0PMC3</accession>
<keyword evidence="11" id="KW-1185">Reference proteome</keyword>
<dbReference type="SMART" id="SM00448">
    <property type="entry name" value="REC"/>
    <property type="match status" value="1"/>
</dbReference>
<evidence type="ECO:0000259" key="9">
    <source>
        <dbReference type="PROSITE" id="PS51755"/>
    </source>
</evidence>
<dbReference type="InterPro" id="IPR001789">
    <property type="entry name" value="Sig_transdc_resp-reg_receiver"/>
</dbReference>
<evidence type="ECO:0000256" key="2">
    <source>
        <dbReference type="ARBA" id="ARBA00023012"/>
    </source>
</evidence>
<keyword evidence="2" id="KW-0902">Two-component regulatory system</keyword>
<evidence type="ECO:0000313" key="10">
    <source>
        <dbReference type="EMBL" id="WPB86866.1"/>
    </source>
</evidence>
<keyword evidence="1 6" id="KW-0597">Phosphoprotein</keyword>
<sequence length="237" mass="26469">MSGPTRLALVEDDPLQRRIVSEYLAQHGLRPATFASGAEFKREHAQSLPDLALFDVHLNEAEDGFALARWARARSSRMGIIMLTAAGDTVDRVVGLESGADDYVTKPFEPRELLARIKALLRRAAEAPPPPPLLTEMRVGTARLNLERRVLILADGTEDALSASEFDLLALLVKHPNRPLTREWLLETAAHREAEVFDRAIDNRIMRLRRKIEADPSKPEAIRSVRGVGYIFVPPKD</sequence>
<dbReference type="EMBL" id="CP137852">
    <property type="protein sequence ID" value="WPB86866.1"/>
    <property type="molecule type" value="Genomic_DNA"/>
</dbReference>
<proteinExistence type="predicted"/>
<dbReference type="Proteomes" id="UP001305521">
    <property type="component" value="Chromosome"/>
</dbReference>
<dbReference type="InterPro" id="IPR011006">
    <property type="entry name" value="CheY-like_superfamily"/>
</dbReference>
<dbReference type="PROSITE" id="PS51755">
    <property type="entry name" value="OMPR_PHOB"/>
    <property type="match status" value="1"/>
</dbReference>
<evidence type="ECO:0000256" key="4">
    <source>
        <dbReference type="ARBA" id="ARBA00023125"/>
    </source>
</evidence>
<feature type="domain" description="Response regulatory" evidence="8">
    <location>
        <begin position="6"/>
        <end position="121"/>
    </location>
</feature>
<dbReference type="InterPro" id="IPR001867">
    <property type="entry name" value="OmpR/PhoB-type_DNA-bd"/>
</dbReference>
<evidence type="ECO:0000313" key="11">
    <source>
        <dbReference type="Proteomes" id="UP001305521"/>
    </source>
</evidence>
<protein>
    <submittedName>
        <fullName evidence="10">Response regulator transcription factor</fullName>
    </submittedName>
</protein>
<keyword evidence="3" id="KW-0805">Transcription regulation</keyword>
<dbReference type="SUPFAM" id="SSF46894">
    <property type="entry name" value="C-terminal effector domain of the bipartite response regulators"/>
    <property type="match status" value="1"/>
</dbReference>
<evidence type="ECO:0000256" key="1">
    <source>
        <dbReference type="ARBA" id="ARBA00022553"/>
    </source>
</evidence>
<feature type="domain" description="OmpR/PhoB-type" evidence="9">
    <location>
        <begin position="134"/>
        <end position="234"/>
    </location>
</feature>
<dbReference type="RefSeq" id="WP_318650822.1">
    <property type="nucleotide sequence ID" value="NZ_CP137852.1"/>
</dbReference>
<dbReference type="PROSITE" id="PS50110">
    <property type="entry name" value="RESPONSE_REGULATORY"/>
    <property type="match status" value="1"/>
</dbReference>
<name>A0ABZ0PMC3_9PROT</name>
<dbReference type="Gene3D" id="1.10.10.10">
    <property type="entry name" value="Winged helix-like DNA-binding domain superfamily/Winged helix DNA-binding domain"/>
    <property type="match status" value="1"/>
</dbReference>
<dbReference type="SUPFAM" id="SSF52172">
    <property type="entry name" value="CheY-like"/>
    <property type="match status" value="1"/>
</dbReference>
<dbReference type="PANTHER" id="PTHR48111">
    <property type="entry name" value="REGULATOR OF RPOS"/>
    <property type="match status" value="1"/>
</dbReference>
<dbReference type="InterPro" id="IPR039420">
    <property type="entry name" value="WalR-like"/>
</dbReference>